<feature type="domain" description="Peptidase M20 dimerisation" evidence="1">
    <location>
        <begin position="7"/>
        <end position="90"/>
    </location>
</feature>
<proteinExistence type="predicted"/>
<comment type="caution">
    <text evidence="2">The sequence shown here is derived from an EMBL/GenBank/DDBJ whole genome shotgun (WGS) entry which is preliminary data.</text>
</comment>
<dbReference type="InterPro" id="IPR011650">
    <property type="entry name" value="Peptidase_M20_dimer"/>
</dbReference>
<dbReference type="AlphaFoldDB" id="A0A0F9GQN9"/>
<dbReference type="FunFam" id="3.40.630.10:FF:000018">
    <property type="entry name" value="Aminoacyl-histidine dipeptidase PepD"/>
    <property type="match status" value="1"/>
</dbReference>
<dbReference type="Gene3D" id="3.40.630.10">
    <property type="entry name" value="Zn peptidases"/>
    <property type="match status" value="1"/>
</dbReference>
<reference evidence="2" key="1">
    <citation type="journal article" date="2015" name="Nature">
        <title>Complex archaea that bridge the gap between prokaryotes and eukaryotes.</title>
        <authorList>
            <person name="Spang A."/>
            <person name="Saw J.H."/>
            <person name="Jorgensen S.L."/>
            <person name="Zaremba-Niedzwiedzka K."/>
            <person name="Martijn J."/>
            <person name="Lind A.E."/>
            <person name="van Eijk R."/>
            <person name="Schleper C."/>
            <person name="Guy L."/>
            <person name="Ettema T.J."/>
        </authorList>
    </citation>
    <scope>NUCLEOTIDE SEQUENCE</scope>
</reference>
<gene>
    <name evidence="2" type="ORF">LCGC14_2155130</name>
</gene>
<dbReference type="GO" id="GO:0005829">
    <property type="term" value="C:cytosol"/>
    <property type="evidence" value="ECO:0007669"/>
    <property type="project" value="TreeGrafter"/>
</dbReference>
<sequence length="283" mass="31183">EPYRLKIFGLRGGHSGIDIDQGRGNAIKLLARMLLQAMNEFHFGLVRMEGGNKRNAIAREAWADLLLAPAQSQGLSSFFQKAFDKIQFEYKAVEKDASFSFEKSDKQKEDPLTLESQKDLINLISTLPHGVIAMHPEMKDLVETSSNLAIINTHKGKAQIICSSRSSVASALEAVRNSIVASGKLVGAKVAQPEGYPAWTPNLQSPLLKTLKEVYQKMFQKEPEVGAIHAGLECGIIGEKFPGMDMISFGPTIEHPHSPEERVHVSSVEKFWKFLTGLLADLA</sequence>
<dbReference type="InterPro" id="IPR001160">
    <property type="entry name" value="Peptidase_M20C"/>
</dbReference>
<protein>
    <recommendedName>
        <fullName evidence="1">Peptidase M20 dimerisation domain-containing protein</fullName>
    </recommendedName>
</protein>
<dbReference type="GO" id="GO:0070573">
    <property type="term" value="F:metallodipeptidase activity"/>
    <property type="evidence" value="ECO:0007669"/>
    <property type="project" value="TreeGrafter"/>
</dbReference>
<dbReference type="SUPFAM" id="SSF53187">
    <property type="entry name" value="Zn-dependent exopeptidases"/>
    <property type="match status" value="1"/>
</dbReference>
<evidence type="ECO:0000313" key="2">
    <source>
        <dbReference type="EMBL" id="KKL65422.1"/>
    </source>
</evidence>
<dbReference type="Pfam" id="PF07687">
    <property type="entry name" value="M20_dimer"/>
    <property type="match status" value="1"/>
</dbReference>
<dbReference type="PANTHER" id="PTHR43501:SF1">
    <property type="entry name" value="CYTOSOL NON-SPECIFIC DIPEPTIDASE"/>
    <property type="match status" value="1"/>
</dbReference>
<feature type="non-terminal residue" evidence="2">
    <location>
        <position position="1"/>
    </location>
</feature>
<dbReference type="PRINTS" id="PR00934">
    <property type="entry name" value="XHISDIPTASE"/>
</dbReference>
<dbReference type="GO" id="GO:0006508">
    <property type="term" value="P:proteolysis"/>
    <property type="evidence" value="ECO:0007669"/>
    <property type="project" value="InterPro"/>
</dbReference>
<name>A0A0F9GQN9_9ZZZZ</name>
<accession>A0A0F9GQN9</accession>
<dbReference type="InterPro" id="IPR002933">
    <property type="entry name" value="Peptidase_M20"/>
</dbReference>
<organism evidence="2">
    <name type="scientific">marine sediment metagenome</name>
    <dbReference type="NCBI Taxonomy" id="412755"/>
    <lineage>
        <taxon>unclassified sequences</taxon>
        <taxon>metagenomes</taxon>
        <taxon>ecological metagenomes</taxon>
    </lineage>
</organism>
<dbReference type="EMBL" id="LAZR01027534">
    <property type="protein sequence ID" value="KKL65422.1"/>
    <property type="molecule type" value="Genomic_DNA"/>
</dbReference>
<dbReference type="PANTHER" id="PTHR43501">
    <property type="entry name" value="CYTOSOL NON-SPECIFIC DIPEPTIDASE"/>
    <property type="match status" value="1"/>
</dbReference>
<dbReference type="Pfam" id="PF01546">
    <property type="entry name" value="Peptidase_M20"/>
    <property type="match status" value="1"/>
</dbReference>
<evidence type="ECO:0000259" key="1">
    <source>
        <dbReference type="Pfam" id="PF07687"/>
    </source>
</evidence>